<evidence type="ECO:0000256" key="6">
    <source>
        <dbReference type="SAM" id="MobiDB-lite"/>
    </source>
</evidence>
<evidence type="ECO:0000256" key="5">
    <source>
        <dbReference type="ARBA" id="ARBA00035266"/>
    </source>
</evidence>
<sequence>MTTPTCGTRRIIIFGARSAHLVSTGIEHTGALSFHSSFRCKHGHQYDLKRPSGGFTIGRHPTNCMPSNTYMVSQRHFAKGRDDDDDEDILDDVESRLMREDYEGDGRSMDYSSHGIGGANFDDYGEWTEASSEVKREDGAPDEEKDSDEEGLEEGSDEDSELDPDEDSDTLNEQSDEEFEDEQTDEEFDELLAGTPLFDPPDIEFLRPEEPIPEFSFRPEGPVYYPGMEYEPEELDVTRPLPPRKREERAKEEISVQEAIDKADFRNVRFLTKFIDETGYIIARKEFTMRNKSHNRVVRAIKTARFFGLMPYTNMGRPKFVFNEPFDEFSEFYSTDEDENVPPTGWNTQGRFNNTGRRDGRNFAPGPNYWKHFKGRPNCQSRPFVAKATYLYRQTDLPEPPIYAKKIFLHEAGTG</sequence>
<gene>
    <name evidence="7" type="ORF">GOP47_0003969</name>
</gene>
<proteinExistence type="predicted"/>
<comment type="caution">
    <text evidence="7">The sequence shown here is derived from an EMBL/GenBank/DDBJ whole genome shotgun (WGS) entry which is preliminary data.</text>
</comment>
<dbReference type="AlphaFoldDB" id="A0A9D4ZPA3"/>
<keyword evidence="8" id="KW-1185">Reference proteome</keyword>
<dbReference type="PANTHER" id="PTHR13479:SF65">
    <property type="entry name" value="F10K1.8 PROTEIN"/>
    <property type="match status" value="1"/>
</dbReference>
<feature type="compositionally biased region" description="Polar residues" evidence="6">
    <location>
        <begin position="345"/>
        <end position="355"/>
    </location>
</feature>
<dbReference type="SUPFAM" id="SSF46911">
    <property type="entry name" value="Ribosomal protein S18"/>
    <property type="match status" value="1"/>
</dbReference>
<dbReference type="InterPro" id="IPR001648">
    <property type="entry name" value="Ribosomal_bS18"/>
</dbReference>
<keyword evidence="4" id="KW-0687">Ribonucleoprotein</keyword>
<dbReference type="PANTHER" id="PTHR13479">
    <property type="entry name" value="30S RIBOSOMAL PROTEIN S18"/>
    <property type="match status" value="1"/>
</dbReference>
<dbReference type="Proteomes" id="UP000886520">
    <property type="component" value="Chromosome 4"/>
</dbReference>
<evidence type="ECO:0000313" key="8">
    <source>
        <dbReference type="Proteomes" id="UP000886520"/>
    </source>
</evidence>
<feature type="region of interest" description="Disordered" evidence="6">
    <location>
        <begin position="129"/>
        <end position="187"/>
    </location>
</feature>
<feature type="region of interest" description="Disordered" evidence="6">
    <location>
        <begin position="337"/>
        <end position="359"/>
    </location>
</feature>
<feature type="compositionally biased region" description="Acidic residues" evidence="6">
    <location>
        <begin position="140"/>
        <end position="187"/>
    </location>
</feature>
<dbReference type="InterPro" id="IPR036870">
    <property type="entry name" value="Ribosomal_bS18_sf"/>
</dbReference>
<keyword evidence="3" id="KW-0689">Ribosomal protein</keyword>
<dbReference type="OrthoDB" id="21463at2759"/>
<evidence type="ECO:0000313" key="7">
    <source>
        <dbReference type="EMBL" id="KAI5080786.1"/>
    </source>
</evidence>
<dbReference type="Gene3D" id="4.10.640.10">
    <property type="entry name" value="Ribosomal protein S18"/>
    <property type="match status" value="1"/>
</dbReference>
<dbReference type="EMBL" id="JABFUD020000004">
    <property type="protein sequence ID" value="KAI5080786.1"/>
    <property type="molecule type" value="Genomic_DNA"/>
</dbReference>
<dbReference type="GO" id="GO:0005763">
    <property type="term" value="C:mitochondrial small ribosomal subunit"/>
    <property type="evidence" value="ECO:0007669"/>
    <property type="project" value="TreeGrafter"/>
</dbReference>
<protein>
    <recommendedName>
        <fullName evidence="5">Small ribosomal subunit protein bS18c</fullName>
    </recommendedName>
</protein>
<accession>A0A9D4ZPA3</accession>
<evidence type="ECO:0000256" key="3">
    <source>
        <dbReference type="ARBA" id="ARBA00022980"/>
    </source>
</evidence>
<organism evidence="7 8">
    <name type="scientific">Adiantum capillus-veneris</name>
    <name type="common">Maidenhair fern</name>
    <dbReference type="NCBI Taxonomy" id="13818"/>
    <lineage>
        <taxon>Eukaryota</taxon>
        <taxon>Viridiplantae</taxon>
        <taxon>Streptophyta</taxon>
        <taxon>Embryophyta</taxon>
        <taxon>Tracheophyta</taxon>
        <taxon>Polypodiopsida</taxon>
        <taxon>Polypodiidae</taxon>
        <taxon>Polypodiales</taxon>
        <taxon>Pteridineae</taxon>
        <taxon>Pteridaceae</taxon>
        <taxon>Vittarioideae</taxon>
        <taxon>Adiantum</taxon>
    </lineage>
</organism>
<keyword evidence="2" id="KW-0694">RNA-binding</keyword>
<reference evidence="7" key="1">
    <citation type="submission" date="2021-01" db="EMBL/GenBank/DDBJ databases">
        <title>Adiantum capillus-veneris genome.</title>
        <authorList>
            <person name="Fang Y."/>
            <person name="Liao Q."/>
        </authorList>
    </citation>
    <scope>NUCLEOTIDE SEQUENCE</scope>
    <source>
        <strain evidence="7">H3</strain>
        <tissue evidence="7">Leaf</tissue>
    </source>
</reference>
<evidence type="ECO:0000256" key="2">
    <source>
        <dbReference type="ARBA" id="ARBA00022884"/>
    </source>
</evidence>
<evidence type="ECO:0000256" key="1">
    <source>
        <dbReference type="ARBA" id="ARBA00022730"/>
    </source>
</evidence>
<name>A0A9D4ZPA3_ADICA</name>
<dbReference type="GO" id="GO:0070181">
    <property type="term" value="F:small ribosomal subunit rRNA binding"/>
    <property type="evidence" value="ECO:0007669"/>
    <property type="project" value="TreeGrafter"/>
</dbReference>
<dbReference type="Pfam" id="PF01084">
    <property type="entry name" value="Ribosomal_S18"/>
    <property type="match status" value="1"/>
</dbReference>
<evidence type="ECO:0000256" key="4">
    <source>
        <dbReference type="ARBA" id="ARBA00023274"/>
    </source>
</evidence>
<dbReference type="GO" id="GO:0003735">
    <property type="term" value="F:structural constituent of ribosome"/>
    <property type="evidence" value="ECO:0007669"/>
    <property type="project" value="InterPro"/>
</dbReference>
<keyword evidence="1" id="KW-0699">rRNA-binding</keyword>
<dbReference type="GO" id="GO:0006412">
    <property type="term" value="P:translation"/>
    <property type="evidence" value="ECO:0007669"/>
    <property type="project" value="InterPro"/>
</dbReference>